<comment type="function">
    <text evidence="9">This protein is a component of the acetyl coenzyme A carboxylase complex; first, biotin carboxylase catalyzes the carboxylation of the carrier protein and then the transcarboxylase transfers the carboxyl group to form malonyl-CoA.</text>
</comment>
<evidence type="ECO:0000313" key="11">
    <source>
        <dbReference type="EMBL" id="TDP38102.1"/>
    </source>
</evidence>
<dbReference type="Gene3D" id="2.40.50.100">
    <property type="match status" value="1"/>
</dbReference>
<dbReference type="InterPro" id="IPR001882">
    <property type="entry name" value="Biotin_BS"/>
</dbReference>
<dbReference type="CDD" id="cd06850">
    <property type="entry name" value="biotinyl_domain"/>
    <property type="match status" value="1"/>
</dbReference>
<dbReference type="PROSITE" id="PS00188">
    <property type="entry name" value="BIOTIN"/>
    <property type="match status" value="1"/>
</dbReference>
<dbReference type="RefSeq" id="WP_067489088.1">
    <property type="nucleotide sequence ID" value="NZ_SNXK01000004.1"/>
</dbReference>
<dbReference type="InterPro" id="IPR000089">
    <property type="entry name" value="Biotin_lipoyl"/>
</dbReference>
<keyword evidence="3 9" id="KW-0444">Lipid biosynthesis</keyword>
<protein>
    <recommendedName>
        <fullName evidence="2 9">Biotin carboxyl carrier protein of acetyl-CoA carboxylase</fullName>
    </recommendedName>
</protein>
<evidence type="ECO:0000256" key="3">
    <source>
        <dbReference type="ARBA" id="ARBA00022516"/>
    </source>
</evidence>
<keyword evidence="4 9" id="KW-0276">Fatty acid metabolism</keyword>
<reference evidence="11 12" key="1">
    <citation type="submission" date="2019-03" db="EMBL/GenBank/DDBJ databases">
        <title>Genomic Encyclopedia of Type Strains, Phase IV (KMG-IV): sequencing the most valuable type-strain genomes for metagenomic binning, comparative biology and taxonomic classification.</title>
        <authorList>
            <person name="Goeker M."/>
        </authorList>
    </citation>
    <scope>NUCLEOTIDE SEQUENCE [LARGE SCALE GENOMIC DNA]</scope>
    <source>
        <strain evidence="11 12">DSM 44496</strain>
    </source>
</reference>
<evidence type="ECO:0000256" key="5">
    <source>
        <dbReference type="ARBA" id="ARBA00023098"/>
    </source>
</evidence>
<dbReference type="PANTHER" id="PTHR45266:SF3">
    <property type="entry name" value="OXALOACETATE DECARBOXYLASE ALPHA CHAIN"/>
    <property type="match status" value="1"/>
</dbReference>
<comment type="caution">
    <text evidence="11">The sequence shown here is derived from an EMBL/GenBank/DDBJ whole genome shotgun (WGS) entry which is preliminary data.</text>
</comment>
<dbReference type="GO" id="GO:0009317">
    <property type="term" value="C:acetyl-CoA carboxylase complex"/>
    <property type="evidence" value="ECO:0007669"/>
    <property type="project" value="InterPro"/>
</dbReference>
<dbReference type="EMBL" id="SNXK01000004">
    <property type="protein sequence ID" value="TDP38102.1"/>
    <property type="molecule type" value="Genomic_DNA"/>
</dbReference>
<evidence type="ECO:0000256" key="7">
    <source>
        <dbReference type="ARBA" id="ARBA00023267"/>
    </source>
</evidence>
<keyword evidence="5 9" id="KW-0443">Lipid metabolism</keyword>
<keyword evidence="12" id="KW-1185">Reference proteome</keyword>
<dbReference type="PRINTS" id="PR01071">
    <property type="entry name" value="ACOABIOTINCC"/>
</dbReference>
<dbReference type="PROSITE" id="PS50968">
    <property type="entry name" value="BIOTINYL_LIPOYL"/>
    <property type="match status" value="1"/>
</dbReference>
<dbReference type="PANTHER" id="PTHR45266">
    <property type="entry name" value="OXALOACETATE DECARBOXYLASE ALPHA CHAIN"/>
    <property type="match status" value="1"/>
</dbReference>
<feature type="domain" description="Lipoyl-binding" evidence="10">
    <location>
        <begin position="97"/>
        <end position="175"/>
    </location>
</feature>
<evidence type="ECO:0000259" key="10">
    <source>
        <dbReference type="PROSITE" id="PS50968"/>
    </source>
</evidence>
<accession>A0A4V3CPK1</accession>
<dbReference type="InterPro" id="IPR050709">
    <property type="entry name" value="Biotin_Carboxyl_Carrier/Decarb"/>
</dbReference>
<comment type="pathway">
    <text evidence="1 9">Lipid metabolism; fatty acid biosynthesis.</text>
</comment>
<keyword evidence="6 9" id="KW-0275">Fatty acid biosynthesis</keyword>
<dbReference type="GO" id="GO:0003989">
    <property type="term" value="F:acetyl-CoA carboxylase activity"/>
    <property type="evidence" value="ECO:0007669"/>
    <property type="project" value="InterPro"/>
</dbReference>
<dbReference type="InterPro" id="IPR001249">
    <property type="entry name" value="AcCoA_biotinCC"/>
</dbReference>
<comment type="catalytic activity">
    <reaction evidence="8">
        <text>N(6)-biotinyl-L-lysyl-[protein] + hydrogencarbonate + ATP = N(6)-carboxybiotinyl-L-lysyl-[protein] + ADP + phosphate + H(+)</text>
        <dbReference type="Rhea" id="RHEA:13501"/>
        <dbReference type="Rhea" id="RHEA-COMP:10505"/>
        <dbReference type="Rhea" id="RHEA-COMP:10506"/>
        <dbReference type="ChEBI" id="CHEBI:15378"/>
        <dbReference type="ChEBI" id="CHEBI:17544"/>
        <dbReference type="ChEBI" id="CHEBI:30616"/>
        <dbReference type="ChEBI" id="CHEBI:43474"/>
        <dbReference type="ChEBI" id="CHEBI:83144"/>
        <dbReference type="ChEBI" id="CHEBI:83145"/>
        <dbReference type="ChEBI" id="CHEBI:456216"/>
        <dbReference type="EC" id="6.3.4.14"/>
    </reaction>
    <physiologicalReaction direction="left-to-right" evidence="8">
        <dbReference type="Rhea" id="RHEA:13502"/>
    </physiologicalReaction>
</comment>
<dbReference type="SUPFAM" id="SSF51230">
    <property type="entry name" value="Single hybrid motif"/>
    <property type="match status" value="1"/>
</dbReference>
<dbReference type="AlphaFoldDB" id="A0A4V3CPK1"/>
<evidence type="ECO:0000256" key="4">
    <source>
        <dbReference type="ARBA" id="ARBA00022832"/>
    </source>
</evidence>
<evidence type="ECO:0000256" key="8">
    <source>
        <dbReference type="ARBA" id="ARBA00048501"/>
    </source>
</evidence>
<dbReference type="InterPro" id="IPR011053">
    <property type="entry name" value="Single_hybrid_motif"/>
</dbReference>
<evidence type="ECO:0000256" key="2">
    <source>
        <dbReference type="ARBA" id="ARBA00017562"/>
    </source>
</evidence>
<dbReference type="Pfam" id="PF00364">
    <property type="entry name" value="Biotin_lipoyl"/>
    <property type="match status" value="1"/>
</dbReference>
<dbReference type="Proteomes" id="UP000295087">
    <property type="component" value="Unassembled WGS sequence"/>
</dbReference>
<evidence type="ECO:0000313" key="12">
    <source>
        <dbReference type="Proteomes" id="UP000295087"/>
    </source>
</evidence>
<dbReference type="GO" id="GO:0004075">
    <property type="term" value="F:biotin carboxylase activity"/>
    <property type="evidence" value="ECO:0007669"/>
    <property type="project" value="UniProtKB-EC"/>
</dbReference>
<evidence type="ECO:0000256" key="9">
    <source>
        <dbReference type="RuleBase" id="RU364072"/>
    </source>
</evidence>
<dbReference type="UniPathway" id="UPA00094"/>
<dbReference type="GO" id="GO:0006633">
    <property type="term" value="P:fatty acid biosynthetic process"/>
    <property type="evidence" value="ECO:0007669"/>
    <property type="project" value="UniProtKB-UniPathway"/>
</dbReference>
<name>A0A4V3CPK1_NOCIG</name>
<gene>
    <name evidence="11" type="ORF">DFR75_104455</name>
</gene>
<organism evidence="11 12">
    <name type="scientific">Nocardia ignorata</name>
    <dbReference type="NCBI Taxonomy" id="145285"/>
    <lineage>
        <taxon>Bacteria</taxon>
        <taxon>Bacillati</taxon>
        <taxon>Actinomycetota</taxon>
        <taxon>Actinomycetes</taxon>
        <taxon>Mycobacteriales</taxon>
        <taxon>Nocardiaceae</taxon>
        <taxon>Nocardia</taxon>
    </lineage>
</organism>
<proteinExistence type="predicted"/>
<sequence>MTESVTNDPPVRAVSPTEADHSLAVLSRHAMTVGAIGSAPTSVTVANGPVSLRITWGERPAAAADEGDPARQLVLVPTQPADGGAARVDRPADNGAASTFPLTAETVGVFYRAPEPGAAPFVAVGDPVRAGQQVGIIEAMKLMIPVTATREGVVAEILVDNGDAVEHGQALIVFEALR</sequence>
<keyword evidence="7 9" id="KW-0092">Biotin</keyword>
<evidence type="ECO:0000256" key="6">
    <source>
        <dbReference type="ARBA" id="ARBA00023160"/>
    </source>
</evidence>
<evidence type="ECO:0000256" key="1">
    <source>
        <dbReference type="ARBA" id="ARBA00005194"/>
    </source>
</evidence>